<keyword evidence="5" id="KW-1133">Transmembrane helix</keyword>
<feature type="domain" description="V-SNARE coiled-coil homology" evidence="8">
    <location>
        <begin position="853"/>
        <end position="901"/>
    </location>
</feature>
<comment type="caution">
    <text evidence="9">The sequence shown here is derived from an EMBL/GenBank/DDBJ whole genome shotgun (WGS) entry which is preliminary data.</text>
</comment>
<feature type="domain" description="HAMP" evidence="7">
    <location>
        <begin position="331"/>
        <end position="383"/>
    </location>
</feature>
<name>A0ABY1NQ44_9BACT</name>
<dbReference type="InterPro" id="IPR004090">
    <property type="entry name" value="Chemotax_Me-accpt_rcpt"/>
</dbReference>
<dbReference type="InterPro" id="IPR013587">
    <property type="entry name" value="Nitrate/nitrite_sensing"/>
</dbReference>
<feature type="domain" description="HAMP" evidence="7">
    <location>
        <begin position="611"/>
        <end position="657"/>
    </location>
</feature>
<feature type="coiled-coil region" evidence="4">
    <location>
        <begin position="865"/>
        <end position="895"/>
    </location>
</feature>
<dbReference type="Gene3D" id="6.10.340.10">
    <property type="match status" value="1"/>
</dbReference>
<dbReference type="InterPro" id="IPR004089">
    <property type="entry name" value="MCPsignal_dom"/>
</dbReference>
<dbReference type="PRINTS" id="PR00260">
    <property type="entry name" value="CHEMTRNSDUCR"/>
</dbReference>
<dbReference type="Pfam" id="PF08376">
    <property type="entry name" value="NIT"/>
    <property type="match status" value="1"/>
</dbReference>
<dbReference type="EMBL" id="FXUB01000004">
    <property type="protein sequence ID" value="SMP15133.1"/>
    <property type="molecule type" value="Genomic_DNA"/>
</dbReference>
<feature type="transmembrane region" description="Helical" evidence="5">
    <location>
        <begin position="309"/>
        <end position="329"/>
    </location>
</feature>
<evidence type="ECO:0000256" key="5">
    <source>
        <dbReference type="SAM" id="Phobius"/>
    </source>
</evidence>
<protein>
    <submittedName>
        <fullName evidence="9">Methyl-accepting chemotaxis protein</fullName>
    </submittedName>
</protein>
<proteinExistence type="inferred from homology"/>
<evidence type="ECO:0000256" key="2">
    <source>
        <dbReference type="ARBA" id="ARBA00029447"/>
    </source>
</evidence>
<dbReference type="InterPro" id="IPR042855">
    <property type="entry name" value="V_SNARE_CC"/>
</dbReference>
<evidence type="ECO:0000259" key="8">
    <source>
        <dbReference type="PROSITE" id="PS50892"/>
    </source>
</evidence>
<dbReference type="PANTHER" id="PTHR32089:SF112">
    <property type="entry name" value="LYSOZYME-LIKE PROTEIN-RELATED"/>
    <property type="match status" value="1"/>
</dbReference>
<sequence>MSLMKFLKMEKISNQIVFLILLPLIFCIFNMAQEVRKIHHTTYLPAETMIKQIPVIEHVSSLVHDLAVERGLSSVFTAKGKDKHSKVYEKLLKQREKVNRDISSFPPFSQDYQIKNLLSSLRNSVDEDPNLTPIAVLKNYTKLIDYIISNYVEKPAYTNLSGTIFKEPITAIVSFLIYKDRMGIERALASSINAYAQKGENPPLQLLNWLSKIKGEENSMLRTLKLTLWEEELRNFEKLREDGSYAQIENIENLIFSNNFKSFAEKYKPLQVFQIYTDFLGKLKRFQDKFVNDLTAKELKIYQDAKWEMILLSLILIGLIVASAFLIILRRKLTSSLKSIHQTITELEKGNLNVKIDTKGSDEFAEIKRGINEIISTFKKIVEEIIHITGNISNGNFRNIEINKEIFVGDFEKLEKHLSQIINTLKDFVEELNTVATQLANGNVDIEIKDHKEFKGEFKEINEKLIDIVNNFKNLAEIMEKIAEDLSNGEFKVYDESLLPGKLQNIIININQASIKTKTAIDSLIKILQEGNINETIDTTGLSGELKRIAEAANEFTLSIRNVINEIDRFVENLNKGNFHVDVDESKFPEALSALKEALRSIRNTFASFKNSILAAIKRLAKGDLTVRLPEDAFEGELKEIATSFNCGINALRQSIGESVETLKQAVKLLEEKVNSLYEVMESISSQTEKTEVASQSVEKVAEGITSLAEEIKELSNLSEKNLEVITESTESLEQIKKTLNKRMKELYSIIDLILQIAEQTNLLALNAAIEAARAGEAGRGFAVVADEVRKLAQKVVSATDQIKETIENINSDVKEKIMENVSGTFQNIETSMKKLEEIVIKVSSKAMEESESVKEVENIVKEVAEVAVKNIEELKDVAENIKRISDKIKELEEQLDKFRT</sequence>
<dbReference type="PANTHER" id="PTHR32089">
    <property type="entry name" value="METHYL-ACCEPTING CHEMOTAXIS PROTEIN MCPB"/>
    <property type="match status" value="1"/>
</dbReference>
<dbReference type="SMART" id="SM00283">
    <property type="entry name" value="MA"/>
    <property type="match status" value="1"/>
</dbReference>
<evidence type="ECO:0000313" key="9">
    <source>
        <dbReference type="EMBL" id="SMP15133.1"/>
    </source>
</evidence>
<dbReference type="Pfam" id="PF00015">
    <property type="entry name" value="MCPsignal"/>
    <property type="match status" value="1"/>
</dbReference>
<comment type="similarity">
    <text evidence="2">Belongs to the methyl-accepting chemotaxis (MCP) protein family.</text>
</comment>
<keyword evidence="4" id="KW-0175">Coiled coil</keyword>
<keyword evidence="5" id="KW-0812">Transmembrane</keyword>
<feature type="coiled-coil region" evidence="4">
    <location>
        <begin position="653"/>
        <end position="680"/>
    </location>
</feature>
<gene>
    <name evidence="9" type="ORF">SAMN06265339_1361</name>
</gene>
<dbReference type="RefSeq" id="WP_283400815.1">
    <property type="nucleotide sequence ID" value="NZ_FXUB01000004.1"/>
</dbReference>
<evidence type="ECO:0000256" key="3">
    <source>
        <dbReference type="PROSITE-ProRule" id="PRU00284"/>
    </source>
</evidence>
<accession>A0ABY1NQ44</accession>
<dbReference type="SMART" id="SM00304">
    <property type="entry name" value="HAMP"/>
    <property type="match status" value="2"/>
</dbReference>
<keyword evidence="10" id="KW-1185">Reference proteome</keyword>
<reference evidence="9 10" key="1">
    <citation type="submission" date="2017-05" db="EMBL/GenBank/DDBJ databases">
        <authorList>
            <person name="Varghese N."/>
            <person name="Submissions S."/>
        </authorList>
    </citation>
    <scope>NUCLEOTIDE SEQUENCE [LARGE SCALE GENOMIC DNA]</scope>
    <source>
        <strain evidence="9 10">DSM 15522</strain>
    </source>
</reference>
<evidence type="ECO:0000256" key="1">
    <source>
        <dbReference type="ARBA" id="ARBA00023224"/>
    </source>
</evidence>
<dbReference type="CDD" id="cd06225">
    <property type="entry name" value="HAMP"/>
    <property type="match status" value="2"/>
</dbReference>
<evidence type="ECO:0000259" key="7">
    <source>
        <dbReference type="PROSITE" id="PS50885"/>
    </source>
</evidence>
<dbReference type="SUPFAM" id="SSF58104">
    <property type="entry name" value="Methyl-accepting chemotaxis protein (MCP) signaling domain"/>
    <property type="match status" value="2"/>
</dbReference>
<dbReference type="Gene3D" id="1.10.287.950">
    <property type="entry name" value="Methyl-accepting chemotaxis protein"/>
    <property type="match status" value="1"/>
</dbReference>
<dbReference type="PROSITE" id="PS50885">
    <property type="entry name" value="HAMP"/>
    <property type="match status" value="2"/>
</dbReference>
<dbReference type="InterPro" id="IPR003660">
    <property type="entry name" value="HAMP_dom"/>
</dbReference>
<dbReference type="Gene3D" id="1.20.120.1530">
    <property type="match status" value="2"/>
</dbReference>
<feature type="domain" description="Methyl-accepting transducer" evidence="6">
    <location>
        <begin position="652"/>
        <end position="879"/>
    </location>
</feature>
<evidence type="ECO:0000256" key="4">
    <source>
        <dbReference type="SAM" id="Coils"/>
    </source>
</evidence>
<keyword evidence="5" id="KW-0472">Membrane</keyword>
<evidence type="ECO:0000259" key="6">
    <source>
        <dbReference type="PROSITE" id="PS50111"/>
    </source>
</evidence>
<dbReference type="PROSITE" id="PS50892">
    <property type="entry name" value="V_SNARE"/>
    <property type="match status" value="1"/>
</dbReference>
<evidence type="ECO:0000313" key="10">
    <source>
        <dbReference type="Proteomes" id="UP001157911"/>
    </source>
</evidence>
<organism evidence="9 10">
    <name type="scientific">Desulfurobacterium pacificum</name>
    <dbReference type="NCBI Taxonomy" id="240166"/>
    <lineage>
        <taxon>Bacteria</taxon>
        <taxon>Pseudomonadati</taxon>
        <taxon>Aquificota</taxon>
        <taxon>Aquificia</taxon>
        <taxon>Desulfurobacteriales</taxon>
        <taxon>Desulfurobacteriaceae</taxon>
        <taxon>Desulfurobacterium</taxon>
    </lineage>
</organism>
<keyword evidence="1 3" id="KW-0807">Transducer</keyword>
<dbReference type="Pfam" id="PF00672">
    <property type="entry name" value="HAMP"/>
    <property type="match status" value="2"/>
</dbReference>
<dbReference type="Proteomes" id="UP001157911">
    <property type="component" value="Unassembled WGS sequence"/>
</dbReference>
<dbReference type="PROSITE" id="PS50111">
    <property type="entry name" value="CHEMOTAXIS_TRANSDUC_2"/>
    <property type="match status" value="1"/>
</dbReference>